<feature type="non-terminal residue" evidence="1">
    <location>
        <position position="50"/>
    </location>
</feature>
<organism evidence="1 2">
    <name type="scientific">Trichococcus patagoniensis</name>
    <dbReference type="NCBI Taxonomy" id="382641"/>
    <lineage>
        <taxon>Bacteria</taxon>
        <taxon>Bacillati</taxon>
        <taxon>Bacillota</taxon>
        <taxon>Bacilli</taxon>
        <taxon>Lactobacillales</taxon>
        <taxon>Carnobacteriaceae</taxon>
        <taxon>Trichococcus</taxon>
    </lineage>
</organism>
<dbReference type="AlphaFoldDB" id="A0A2T5I6V5"/>
<protein>
    <submittedName>
        <fullName evidence="1">Uncharacterized protein</fullName>
    </submittedName>
</protein>
<reference evidence="1 2" key="1">
    <citation type="submission" date="2018-04" db="EMBL/GenBank/DDBJ databases">
        <title>Genomic Encyclopedia of Archaeal and Bacterial Type Strains, Phase II (KMG-II): from individual species to whole genera.</title>
        <authorList>
            <person name="Goeker M."/>
        </authorList>
    </citation>
    <scope>NUCLEOTIDE SEQUENCE [LARGE SCALE GENOMIC DNA]</scope>
    <source>
        <strain evidence="1 2">DSM 18806</strain>
    </source>
</reference>
<comment type="caution">
    <text evidence="1">The sequence shown here is derived from an EMBL/GenBank/DDBJ whole genome shotgun (WGS) entry which is preliminary data.</text>
</comment>
<evidence type="ECO:0000313" key="1">
    <source>
        <dbReference type="EMBL" id="PTQ79565.1"/>
    </source>
</evidence>
<dbReference type="Proteomes" id="UP000244161">
    <property type="component" value="Unassembled WGS sequence"/>
</dbReference>
<accession>A0A2T5I6V5</accession>
<dbReference type="EMBL" id="QAOM01000038">
    <property type="protein sequence ID" value="PTQ79565.1"/>
    <property type="molecule type" value="Genomic_DNA"/>
</dbReference>
<gene>
    <name evidence="1" type="ORF">C8U37_1384</name>
</gene>
<evidence type="ECO:0000313" key="2">
    <source>
        <dbReference type="Proteomes" id="UP000244161"/>
    </source>
</evidence>
<keyword evidence="2" id="KW-1185">Reference proteome</keyword>
<name>A0A2T5I6V5_9LACT</name>
<proteinExistence type="predicted"/>
<sequence>MNIDEKAMMILEGMETYMQINWNLEELYLKAIKAGLLEIEKKEKELKEEK</sequence>